<name>A0A3D8YE80_9BACT</name>
<dbReference type="EMBL" id="QNUL01000004">
    <property type="protein sequence ID" value="REA62743.1"/>
    <property type="molecule type" value="Genomic_DNA"/>
</dbReference>
<sequence>MKKYYFASLLILSVLSANAQTQKWALGFKLGEPTGVSLRKYGDRNGLDISVGTYTGLLKNKTTYKTSNDDLGAIGISFNGTYLWYVPMFNERMIAYGGVGVQLNSRRYYPDRNVKSVHTTNISTGPSATGGLEFFFANKPTSFFVETGAYIELLPKIFYFNPNLNIGLRHNF</sequence>
<accession>A0A3D8YE80</accession>
<comment type="caution">
    <text evidence="2">The sequence shown here is derived from an EMBL/GenBank/DDBJ whole genome shotgun (WGS) entry which is preliminary data.</text>
</comment>
<dbReference type="InterPro" id="IPR011250">
    <property type="entry name" value="OMP/PagP_B-barrel"/>
</dbReference>
<feature type="signal peptide" evidence="1">
    <location>
        <begin position="1"/>
        <end position="19"/>
    </location>
</feature>
<evidence type="ECO:0008006" key="4">
    <source>
        <dbReference type="Google" id="ProtNLM"/>
    </source>
</evidence>
<gene>
    <name evidence="2" type="ORF">DSL64_07410</name>
</gene>
<dbReference type="AlphaFoldDB" id="A0A3D8YE80"/>
<dbReference type="RefSeq" id="WP_115830040.1">
    <property type="nucleotide sequence ID" value="NZ_QNUL01000004.1"/>
</dbReference>
<protein>
    <recommendedName>
        <fullName evidence="4">Outer membrane protein beta-barrel domain-containing protein</fullName>
    </recommendedName>
</protein>
<dbReference type="SUPFAM" id="SSF56925">
    <property type="entry name" value="OMPA-like"/>
    <property type="match status" value="1"/>
</dbReference>
<feature type="chain" id="PRO_5017835803" description="Outer membrane protein beta-barrel domain-containing protein" evidence="1">
    <location>
        <begin position="20"/>
        <end position="172"/>
    </location>
</feature>
<keyword evidence="3" id="KW-1185">Reference proteome</keyword>
<evidence type="ECO:0000313" key="2">
    <source>
        <dbReference type="EMBL" id="REA62743.1"/>
    </source>
</evidence>
<dbReference type="OrthoDB" id="9790491at2"/>
<dbReference type="Proteomes" id="UP000256373">
    <property type="component" value="Unassembled WGS sequence"/>
</dbReference>
<reference evidence="2 3" key="1">
    <citation type="submission" date="2018-07" db="EMBL/GenBank/DDBJ databases">
        <title>Dyadobacter roseus sp. nov., isolated from rose rhizosphere soil.</title>
        <authorList>
            <person name="Chen L."/>
        </authorList>
    </citation>
    <scope>NUCLEOTIDE SEQUENCE [LARGE SCALE GENOMIC DNA]</scope>
    <source>
        <strain evidence="2 3">RS19</strain>
    </source>
</reference>
<organism evidence="2 3">
    <name type="scientific">Dyadobacter luteus</name>
    <dbReference type="NCBI Taxonomy" id="2259619"/>
    <lineage>
        <taxon>Bacteria</taxon>
        <taxon>Pseudomonadati</taxon>
        <taxon>Bacteroidota</taxon>
        <taxon>Cytophagia</taxon>
        <taxon>Cytophagales</taxon>
        <taxon>Spirosomataceae</taxon>
        <taxon>Dyadobacter</taxon>
    </lineage>
</organism>
<keyword evidence="1" id="KW-0732">Signal</keyword>
<evidence type="ECO:0000256" key="1">
    <source>
        <dbReference type="SAM" id="SignalP"/>
    </source>
</evidence>
<proteinExistence type="predicted"/>
<evidence type="ECO:0000313" key="3">
    <source>
        <dbReference type="Proteomes" id="UP000256373"/>
    </source>
</evidence>